<dbReference type="AlphaFoldDB" id="A0A1G5V047"/>
<evidence type="ECO:0000313" key="2">
    <source>
        <dbReference type="Proteomes" id="UP000198588"/>
    </source>
</evidence>
<sequence>MTSAFGVDAWRFDERCFENRCRIIILRCRRAFRPRFKDNASQFSSHEVLGAHVNFVAIHRLVYRIRKIEIWLLGRNCLYHMTRLFLGRPVLRNSKFDIANMCHPCNSKALQSCVANVVQNLFIQCFCHVCHPDVSPEPEVGS</sequence>
<organism evidence="1 2">
    <name type="scientific">Mesorhizobium qingshengii</name>
    <dbReference type="NCBI Taxonomy" id="1165689"/>
    <lineage>
        <taxon>Bacteria</taxon>
        <taxon>Pseudomonadati</taxon>
        <taxon>Pseudomonadota</taxon>
        <taxon>Alphaproteobacteria</taxon>
        <taxon>Hyphomicrobiales</taxon>
        <taxon>Phyllobacteriaceae</taxon>
        <taxon>Mesorhizobium</taxon>
    </lineage>
</organism>
<reference evidence="1 2" key="1">
    <citation type="submission" date="2016-10" db="EMBL/GenBank/DDBJ databases">
        <authorList>
            <person name="de Groot N.N."/>
        </authorList>
    </citation>
    <scope>NUCLEOTIDE SEQUENCE [LARGE SCALE GENOMIC DNA]</scope>
    <source>
        <strain evidence="1 2">CGMCC 1.12097</strain>
    </source>
</reference>
<dbReference type="STRING" id="1165689.SAMN02927914_00128"/>
<evidence type="ECO:0000313" key="1">
    <source>
        <dbReference type="EMBL" id="SDA39249.1"/>
    </source>
</evidence>
<accession>A0A1G5V047</accession>
<protein>
    <submittedName>
        <fullName evidence="1">Uncharacterized protein</fullName>
    </submittedName>
</protein>
<dbReference type="Proteomes" id="UP000198588">
    <property type="component" value="Unassembled WGS sequence"/>
</dbReference>
<proteinExistence type="predicted"/>
<dbReference type="EMBL" id="FMXM01000002">
    <property type="protein sequence ID" value="SDA39249.1"/>
    <property type="molecule type" value="Genomic_DNA"/>
</dbReference>
<name>A0A1G5V047_9HYPH</name>
<gene>
    <name evidence="1" type="ORF">SAMN02927914_00128</name>
</gene>